<dbReference type="AlphaFoldDB" id="A0A5R8Q8N6"/>
<protein>
    <submittedName>
        <fullName evidence="1">Uncharacterized protein</fullName>
    </submittedName>
</protein>
<dbReference type="RefSeq" id="WP_138192522.1">
    <property type="nucleotide sequence ID" value="NZ_VBWP01000015.1"/>
</dbReference>
<dbReference type="InParanoid" id="A0A5R8Q8N6"/>
<organism evidence="1 2">
    <name type="scientific">Culicoidibacter larvae</name>
    <dbReference type="NCBI Taxonomy" id="2579976"/>
    <lineage>
        <taxon>Bacteria</taxon>
        <taxon>Bacillati</taxon>
        <taxon>Bacillota</taxon>
        <taxon>Culicoidibacteria</taxon>
        <taxon>Culicoidibacterales</taxon>
        <taxon>Culicoidibacteraceae</taxon>
        <taxon>Culicoidibacter</taxon>
    </lineage>
</organism>
<gene>
    <name evidence="1" type="ORF">FEZ08_11460</name>
</gene>
<name>A0A5R8Q8N6_9FIRM</name>
<proteinExistence type="predicted"/>
<keyword evidence="2" id="KW-1185">Reference proteome</keyword>
<evidence type="ECO:0000313" key="2">
    <source>
        <dbReference type="Proteomes" id="UP000306912"/>
    </source>
</evidence>
<sequence length="117" mass="13831">MNRYESILITYKQIKQDLKKTADKISEILKAEFLFAKWSEGYFVIKVEDKTYQVAQKGKDKIQISSSFGAGTFPFSNITKKQEQYVVMLWQRYLAFNQTCNYYKKLIETSQQQLETV</sequence>
<dbReference type="EMBL" id="VBWP01000015">
    <property type="protein sequence ID" value="TLG71164.1"/>
    <property type="molecule type" value="Genomic_DNA"/>
</dbReference>
<reference evidence="1 2" key="1">
    <citation type="submission" date="2019-05" db="EMBL/GenBank/DDBJ databases">
        <title>Culicoidintestinum kansasii gen. nov., sp. nov. from the gastrointestinal tract of the biting midge, Culicoides sonorensis.</title>
        <authorList>
            <person name="Neupane S."/>
            <person name="Ghosh A."/>
            <person name="Gunther S."/>
            <person name="Martin K."/>
            <person name="Zurek L."/>
        </authorList>
    </citation>
    <scope>NUCLEOTIDE SEQUENCE [LARGE SCALE GENOMIC DNA]</scope>
    <source>
        <strain evidence="1 2">CS-1</strain>
    </source>
</reference>
<comment type="caution">
    <text evidence="1">The sequence shown here is derived from an EMBL/GenBank/DDBJ whole genome shotgun (WGS) entry which is preliminary data.</text>
</comment>
<accession>A0A5R8Q8N6</accession>
<dbReference type="Proteomes" id="UP000306912">
    <property type="component" value="Unassembled WGS sequence"/>
</dbReference>
<evidence type="ECO:0000313" key="1">
    <source>
        <dbReference type="EMBL" id="TLG71164.1"/>
    </source>
</evidence>